<protein>
    <recommendedName>
        <fullName evidence="17">Nuclear receptor</fullName>
    </recommendedName>
</protein>
<dbReference type="SUPFAM" id="SSF57716">
    <property type="entry name" value="Glucocorticoid receptor-like (DNA-binding domain)"/>
    <property type="match status" value="1"/>
</dbReference>
<gene>
    <name evidence="14" type="ORF">PFISCL1PPCAC_12753</name>
    <name evidence="15" type="ORF">PFISCL1PPCAC_29035</name>
</gene>
<dbReference type="EMBL" id="BTSY01000242">
    <property type="protein sequence ID" value="GMT37738.1"/>
    <property type="molecule type" value="Genomic_DNA"/>
</dbReference>
<evidence type="ECO:0000256" key="8">
    <source>
        <dbReference type="ARBA" id="ARBA00023163"/>
    </source>
</evidence>
<evidence type="ECO:0000256" key="9">
    <source>
        <dbReference type="ARBA" id="ARBA00023170"/>
    </source>
</evidence>
<dbReference type="GO" id="GO:0005634">
    <property type="term" value="C:nucleus"/>
    <property type="evidence" value="ECO:0007669"/>
    <property type="project" value="UniProtKB-SubCell"/>
</dbReference>
<dbReference type="Proteomes" id="UP001432322">
    <property type="component" value="Unassembled WGS sequence"/>
</dbReference>
<evidence type="ECO:0000313" key="16">
    <source>
        <dbReference type="Proteomes" id="UP001432322"/>
    </source>
</evidence>
<dbReference type="Gene3D" id="3.30.50.10">
    <property type="entry name" value="Erythroid Transcription Factor GATA-1, subunit A"/>
    <property type="match status" value="1"/>
</dbReference>
<keyword evidence="16" id="KW-1185">Reference proteome</keyword>
<dbReference type="PROSITE" id="PS00031">
    <property type="entry name" value="NUCLEAR_REC_DBD_1"/>
    <property type="match status" value="1"/>
</dbReference>
<dbReference type="InterPro" id="IPR049636">
    <property type="entry name" value="HNF4-like_DBD"/>
</dbReference>
<dbReference type="Pfam" id="PF00104">
    <property type="entry name" value="Hormone_recep"/>
    <property type="match status" value="1"/>
</dbReference>
<keyword evidence="5 11" id="KW-0862">Zinc</keyword>
<dbReference type="SUPFAM" id="SSF48508">
    <property type="entry name" value="Nuclear receptor ligand-binding domain"/>
    <property type="match status" value="1"/>
</dbReference>
<evidence type="ECO:0000256" key="1">
    <source>
        <dbReference type="ARBA" id="ARBA00004123"/>
    </source>
</evidence>
<dbReference type="InterPro" id="IPR001628">
    <property type="entry name" value="Znf_hrmn_rcpt"/>
</dbReference>
<sequence length="388" mass="44457">IQSRPRRSLPLFPMSEEADHSTTCLVCSAPTSSIHFGIESCRACSIFFKRSVVAGRQFPCKRSQRDCVIEQDDKAACRRCRYDKCLAAGMVYDRPLRTCRKRPLKAVQAEPHADVANVPSTSKDTLIARVAREYRTSFERRHELEQNLLSECDDLVRVPHPSKEIYTTNNYGVYMKIFNFSFIEMLRFFESTFPTLANLPFKDRRLLFRAYILKFTTMENFHRTLQIWGGVGTYGSMCSIMTCLHMDSLEDLMAPHKGGANRKTIFASMRVYLKEQIALIIPTLERAAIDETELHAIFALLVCDTDLSPALSESVIVAVEEIRAEVLRNLHEYYTKEGLADYSTRLGHIMSVCGALQENSSLFREQVRMQATLFDIFDSETMLKELMM</sequence>
<name>A0AAV5X465_9BILA</name>
<dbReference type="SMART" id="SM00399">
    <property type="entry name" value="ZnF_C4"/>
    <property type="match status" value="1"/>
</dbReference>
<evidence type="ECO:0000256" key="5">
    <source>
        <dbReference type="ARBA" id="ARBA00022833"/>
    </source>
</evidence>
<dbReference type="PANTHER" id="PTHR46011:SF6">
    <property type="entry name" value="HIGH ZINC ACTIVATED NUCLEAR RECEPTOR PROTEIN"/>
    <property type="match status" value="1"/>
</dbReference>
<dbReference type="InterPro" id="IPR000536">
    <property type="entry name" value="Nucl_hrmn_rcpt_lig-bd"/>
</dbReference>
<evidence type="ECO:0000256" key="6">
    <source>
        <dbReference type="ARBA" id="ARBA00023015"/>
    </source>
</evidence>
<evidence type="ECO:0000256" key="7">
    <source>
        <dbReference type="ARBA" id="ARBA00023125"/>
    </source>
</evidence>
<feature type="domain" description="Nuclear receptor" evidence="12">
    <location>
        <begin position="21"/>
        <end position="97"/>
    </location>
</feature>
<comment type="similarity">
    <text evidence="2 11">Belongs to the nuclear hormone receptor family.</text>
</comment>
<keyword evidence="6 11" id="KW-0805">Transcription regulation</keyword>
<evidence type="ECO:0000259" key="12">
    <source>
        <dbReference type="PROSITE" id="PS51030"/>
    </source>
</evidence>
<reference evidence="15" key="1">
    <citation type="submission" date="2023-10" db="EMBL/GenBank/DDBJ databases">
        <title>Genome assembly of Pristionchus species.</title>
        <authorList>
            <person name="Yoshida K."/>
            <person name="Sommer R.J."/>
        </authorList>
    </citation>
    <scope>NUCLEOTIDE SEQUENCE</scope>
    <source>
        <strain evidence="15">RS5133</strain>
    </source>
</reference>
<keyword evidence="10 11" id="KW-0539">Nucleus</keyword>
<dbReference type="PROSITE" id="PS51030">
    <property type="entry name" value="NUCLEAR_REC_DBD_2"/>
    <property type="match status" value="1"/>
</dbReference>
<proteinExistence type="inferred from homology"/>
<dbReference type="InterPro" id="IPR035500">
    <property type="entry name" value="NHR-like_dom_sf"/>
</dbReference>
<dbReference type="AlphaFoldDB" id="A0AAV5X465"/>
<dbReference type="Pfam" id="PF00105">
    <property type="entry name" value="zf-C4"/>
    <property type="match status" value="1"/>
</dbReference>
<feature type="domain" description="NR LBD" evidence="13">
    <location>
        <begin position="133"/>
        <end position="388"/>
    </location>
</feature>
<evidence type="ECO:0000256" key="2">
    <source>
        <dbReference type="ARBA" id="ARBA00005993"/>
    </source>
</evidence>
<evidence type="ECO:0008006" key="17">
    <source>
        <dbReference type="Google" id="ProtNLM"/>
    </source>
</evidence>
<dbReference type="PRINTS" id="PR00047">
    <property type="entry name" value="STROIDFINGER"/>
</dbReference>
<dbReference type="GO" id="GO:0008270">
    <property type="term" value="F:zinc ion binding"/>
    <property type="evidence" value="ECO:0007669"/>
    <property type="project" value="UniProtKB-KW"/>
</dbReference>
<dbReference type="InterPro" id="IPR013088">
    <property type="entry name" value="Znf_NHR/GATA"/>
</dbReference>
<feature type="non-terminal residue" evidence="15">
    <location>
        <position position="1"/>
    </location>
</feature>
<evidence type="ECO:0000256" key="11">
    <source>
        <dbReference type="RuleBase" id="RU004334"/>
    </source>
</evidence>
<dbReference type="PANTHER" id="PTHR46011">
    <property type="entry name" value="NUCLEAR HORMONE RECEPTOR FAMILY MEMBER NHR-86-RELATED"/>
    <property type="match status" value="1"/>
</dbReference>
<comment type="caution">
    <text evidence="15">The sequence shown here is derived from an EMBL/GenBank/DDBJ whole genome shotgun (WGS) entry which is preliminary data.</text>
</comment>
<dbReference type="CDD" id="cd06960">
    <property type="entry name" value="NR_DBD_HNF4A"/>
    <property type="match status" value="1"/>
</dbReference>
<dbReference type="GO" id="GO:0000978">
    <property type="term" value="F:RNA polymerase II cis-regulatory region sequence-specific DNA binding"/>
    <property type="evidence" value="ECO:0007669"/>
    <property type="project" value="InterPro"/>
</dbReference>
<accession>A0AAV5X465</accession>
<keyword evidence="4 11" id="KW-0863">Zinc-finger</keyword>
<dbReference type="SMART" id="SM00430">
    <property type="entry name" value="HOLI"/>
    <property type="match status" value="1"/>
</dbReference>
<dbReference type="PROSITE" id="PS51843">
    <property type="entry name" value="NR_LBD"/>
    <property type="match status" value="1"/>
</dbReference>
<keyword evidence="7 11" id="KW-0238">DNA-binding</keyword>
<evidence type="ECO:0000256" key="3">
    <source>
        <dbReference type="ARBA" id="ARBA00022723"/>
    </source>
</evidence>
<keyword evidence="3 11" id="KW-0479">Metal-binding</keyword>
<keyword evidence="8 11" id="KW-0804">Transcription</keyword>
<organism evidence="15 16">
    <name type="scientific">Pristionchus fissidentatus</name>
    <dbReference type="NCBI Taxonomy" id="1538716"/>
    <lineage>
        <taxon>Eukaryota</taxon>
        <taxon>Metazoa</taxon>
        <taxon>Ecdysozoa</taxon>
        <taxon>Nematoda</taxon>
        <taxon>Chromadorea</taxon>
        <taxon>Rhabditida</taxon>
        <taxon>Rhabditina</taxon>
        <taxon>Diplogasteromorpha</taxon>
        <taxon>Diplogasteroidea</taxon>
        <taxon>Neodiplogasteridae</taxon>
        <taxon>Pristionchus</taxon>
    </lineage>
</organism>
<evidence type="ECO:0000256" key="10">
    <source>
        <dbReference type="ARBA" id="ARBA00023242"/>
    </source>
</evidence>
<comment type="subcellular location">
    <subcellularLocation>
        <location evidence="1 11">Nucleus</location>
    </subcellularLocation>
</comment>
<evidence type="ECO:0000256" key="4">
    <source>
        <dbReference type="ARBA" id="ARBA00022771"/>
    </source>
</evidence>
<dbReference type="EMBL" id="BTSY01000004">
    <property type="protein sequence ID" value="GMT21456.1"/>
    <property type="molecule type" value="Genomic_DNA"/>
</dbReference>
<evidence type="ECO:0000259" key="13">
    <source>
        <dbReference type="PROSITE" id="PS51843"/>
    </source>
</evidence>
<dbReference type="GO" id="GO:0003700">
    <property type="term" value="F:DNA-binding transcription factor activity"/>
    <property type="evidence" value="ECO:0007669"/>
    <property type="project" value="InterPro"/>
</dbReference>
<dbReference type="Gene3D" id="1.10.565.10">
    <property type="entry name" value="Retinoid X Receptor"/>
    <property type="match status" value="1"/>
</dbReference>
<evidence type="ECO:0000313" key="15">
    <source>
        <dbReference type="EMBL" id="GMT37738.1"/>
    </source>
</evidence>
<evidence type="ECO:0000313" key="14">
    <source>
        <dbReference type="EMBL" id="GMT21456.1"/>
    </source>
</evidence>
<keyword evidence="9 11" id="KW-0675">Receptor</keyword>